<dbReference type="EMBL" id="CACVAX010000053">
    <property type="protein sequence ID" value="CAA6819401.1"/>
    <property type="molecule type" value="Genomic_DNA"/>
</dbReference>
<organism evidence="1">
    <name type="scientific">uncultured Sulfurovum sp</name>
    <dbReference type="NCBI Taxonomy" id="269237"/>
    <lineage>
        <taxon>Bacteria</taxon>
        <taxon>Pseudomonadati</taxon>
        <taxon>Campylobacterota</taxon>
        <taxon>Epsilonproteobacteria</taxon>
        <taxon>Campylobacterales</taxon>
        <taxon>Sulfurovaceae</taxon>
        <taxon>Sulfurovum</taxon>
        <taxon>environmental samples</taxon>
    </lineage>
</organism>
<name>A0A6S6T7Z5_9BACT</name>
<evidence type="ECO:0000313" key="1">
    <source>
        <dbReference type="EMBL" id="CAA6819401.1"/>
    </source>
</evidence>
<protein>
    <submittedName>
        <fullName evidence="1">Uncharacterized protein</fullName>
    </submittedName>
</protein>
<gene>
    <name evidence="1" type="ORF">HELGO_WM8705</name>
</gene>
<reference evidence="1" key="1">
    <citation type="submission" date="2020-01" db="EMBL/GenBank/DDBJ databases">
        <authorList>
            <person name="Meier V. D."/>
            <person name="Meier V D."/>
        </authorList>
    </citation>
    <scope>NUCLEOTIDE SEQUENCE</scope>
    <source>
        <strain evidence="1">HLG_WM_MAG_04</strain>
    </source>
</reference>
<sequence length="92" mass="10976">MITLKIDNPDVEEALADFVKQQKEVSVEALRSFLNSFQKKEKFNYKKRDPKKHSHTIEYIDEENEDLSDVKPYAHVEDSAQYIHDLRRKRNP</sequence>
<dbReference type="AlphaFoldDB" id="A0A6S6T7Z5"/>
<proteinExistence type="predicted"/>
<accession>A0A6S6T7Z5</accession>